<organism evidence="1 2">
    <name type="scientific">Marinobacter fuscus</name>
    <dbReference type="NCBI Taxonomy" id="2109942"/>
    <lineage>
        <taxon>Bacteria</taxon>
        <taxon>Pseudomonadati</taxon>
        <taxon>Pseudomonadota</taxon>
        <taxon>Gammaproteobacteria</taxon>
        <taxon>Pseudomonadales</taxon>
        <taxon>Marinobacteraceae</taxon>
        <taxon>Marinobacter</taxon>
    </lineage>
</organism>
<comment type="caution">
    <text evidence="1">The sequence shown here is derived from an EMBL/GenBank/DDBJ whole genome shotgun (WGS) entry which is preliminary data.</text>
</comment>
<evidence type="ECO:0000313" key="1">
    <source>
        <dbReference type="EMBL" id="PSF05023.1"/>
    </source>
</evidence>
<keyword evidence="2" id="KW-1185">Reference proteome</keyword>
<dbReference type="AlphaFoldDB" id="A0A2T1K5J8"/>
<gene>
    <name evidence="1" type="ORF">C7H09_17085</name>
</gene>
<sequence length="117" mass="12941">MFLPLRGRPELNVCRDGGSITASYTDFWGNDYLLTLPVRLTGTSKDDVKMVGYKSPILEKVVKSKRISKGNGARYTLSSMVEVAVDKEHALKIARKIQRSVSGRENLDIATDLVLGI</sequence>
<proteinExistence type="predicted"/>
<protein>
    <submittedName>
        <fullName evidence="1">Uncharacterized protein</fullName>
    </submittedName>
</protein>
<dbReference type="Proteomes" id="UP000239866">
    <property type="component" value="Unassembled WGS sequence"/>
</dbReference>
<reference evidence="1 2" key="1">
    <citation type="submission" date="2018-03" db="EMBL/GenBank/DDBJ databases">
        <title>Marinobacter brunus sp. nov., a marine bacterium of Gamma-proteobacteria isolated from the surface seawater of the South China Sea.</title>
        <authorList>
            <person name="Cheng H."/>
            <person name="Wu Y.-H."/>
            <person name="Xamxidin M."/>
            <person name="Xu X.-W."/>
        </authorList>
    </citation>
    <scope>NUCLEOTIDE SEQUENCE [LARGE SCALE GENOMIC DNA]</scope>
    <source>
        <strain evidence="1 2">NH169-3</strain>
    </source>
</reference>
<accession>A0A2T1K5J8</accession>
<name>A0A2T1K5J8_9GAMM</name>
<evidence type="ECO:0000313" key="2">
    <source>
        <dbReference type="Proteomes" id="UP000239866"/>
    </source>
</evidence>
<dbReference type="EMBL" id="PXNP01000107">
    <property type="protein sequence ID" value="PSF05023.1"/>
    <property type="molecule type" value="Genomic_DNA"/>
</dbReference>